<reference evidence="2 3" key="1">
    <citation type="submission" date="2012-02" db="EMBL/GenBank/DDBJ databases">
        <title>Improved High-Quality Draft genome of Joostella marina DSM 19592.</title>
        <authorList>
            <consortium name="US DOE Joint Genome Institute (JGI-PGF)"/>
            <person name="Lucas S."/>
            <person name="Copeland A."/>
            <person name="Lapidus A."/>
            <person name="Bruce D."/>
            <person name="Goodwin L."/>
            <person name="Pitluck S."/>
            <person name="Peters L."/>
            <person name="Chertkov O."/>
            <person name="Ovchinnikova G."/>
            <person name="Kyrpides N."/>
            <person name="Mavromatis K."/>
            <person name="Detter J.C."/>
            <person name="Han C."/>
            <person name="Land M."/>
            <person name="Hauser L."/>
            <person name="Markowitz V."/>
            <person name="Cheng J.-F."/>
            <person name="Hugenholtz P."/>
            <person name="Woyke T."/>
            <person name="Wu D."/>
            <person name="Tindall B."/>
            <person name="Brambilla E."/>
            <person name="Klenk H.-P."/>
            <person name="Eisen J.A."/>
        </authorList>
    </citation>
    <scope>NUCLEOTIDE SEQUENCE [LARGE SCALE GENOMIC DNA]</scope>
    <source>
        <strain evidence="2 3">DSM 19592</strain>
    </source>
</reference>
<dbReference type="OrthoDB" id="9764212at2"/>
<proteinExistence type="predicted"/>
<dbReference type="PANTHER" id="PTHR39639">
    <property type="entry name" value="CHROMOSOME 16, WHOLE GENOME SHOTGUN SEQUENCE"/>
    <property type="match status" value="1"/>
</dbReference>
<dbReference type="PANTHER" id="PTHR39639:SF1">
    <property type="entry name" value="DUF262 DOMAIN-CONTAINING PROTEIN"/>
    <property type="match status" value="1"/>
</dbReference>
<dbReference type="Pfam" id="PF03235">
    <property type="entry name" value="GmrSD_N"/>
    <property type="match status" value="1"/>
</dbReference>
<dbReference type="InterPro" id="IPR038461">
    <property type="entry name" value="Schlafen_AlbA_2_dom_sf"/>
</dbReference>
<protein>
    <recommendedName>
        <fullName evidence="1">GmrSD restriction endonucleases N-terminal domain-containing protein</fullName>
    </recommendedName>
</protein>
<dbReference type="Proteomes" id="UP000004690">
    <property type="component" value="Unassembled WGS sequence"/>
</dbReference>
<feature type="domain" description="GmrSD restriction endonucleases N-terminal" evidence="1">
    <location>
        <begin position="17"/>
        <end position="171"/>
    </location>
</feature>
<gene>
    <name evidence="2" type="ORF">JoomaDRAFT_2957</name>
</gene>
<dbReference type="HOGENOM" id="CLU_032637_2_0_10"/>
<name>I3C8H1_9FLAO</name>
<dbReference type="InterPro" id="IPR004919">
    <property type="entry name" value="GmrSD_N"/>
</dbReference>
<keyword evidence="3" id="KW-1185">Reference proteome</keyword>
<evidence type="ECO:0000259" key="1">
    <source>
        <dbReference type="Pfam" id="PF03235"/>
    </source>
</evidence>
<dbReference type="eggNOG" id="COG1479">
    <property type="taxonomic scope" value="Bacteria"/>
</dbReference>
<dbReference type="RefSeq" id="WP_008613777.1">
    <property type="nucleotide sequence ID" value="NZ_JH651379.1"/>
</dbReference>
<dbReference type="AlphaFoldDB" id="I3C8H1"/>
<dbReference type="STRING" id="926559.JoomaDRAFT_2957"/>
<accession>I3C8H1</accession>
<evidence type="ECO:0000313" key="2">
    <source>
        <dbReference type="EMBL" id="EIJ39914.1"/>
    </source>
</evidence>
<sequence length="588" mass="68108">MEISKKLTIRPETVETIFDYYQNEKLLVNRRYQRKLVWTIKEKKAFIDSLSLNLPVPLILVAEVKYKKSKCFEIIDGMQRLDAITTFIEGEFTLNGKYFDLETIASTKLLKDSKKLRQKQPVLDRELCKNIASYPIPLSVTSIENDSIIDDIFKRINSNGRHLSNQELRQAGLDNSFGYLVRKISESIRGDVSVSDKLLLNNMKSISINNKSLKYGIDMGGIFWRKHNLVSNKNIRQSRDEEMVAHLLGAILLNPRPSATAGNIDNFYSQDKSRHKIVDDKIKKMGNDYIINTFQAVYSEFRKTFESTGSNFEKTLFKKRTKYVNRSFQVVFLTFYDMLVKEQKIINDHKKLAKAFEGVGDKFITSNAEELNLSGPREDAINAIKGICNPYFINRSETDPVLNNGVMKLEGLLGASKTENTSYDFKIGTHRLTKGNEFDEQSLTKMIRTLTAIANAGRNSIGYIVIGVADGLKDKNRFEDFYKINSKQYKDFYVTGLDAEVKNYPSDEKYREKIENIISRIDITPSNYKDQILRNIDYFKYYGKSVMILKIEALDEPARFENKYYERHSTNTIEVKRDKEKEIWKRFI</sequence>
<organism evidence="2 3">
    <name type="scientific">Galbibacter orientalis DSM 19592</name>
    <dbReference type="NCBI Taxonomy" id="926559"/>
    <lineage>
        <taxon>Bacteria</taxon>
        <taxon>Pseudomonadati</taxon>
        <taxon>Bacteroidota</taxon>
        <taxon>Flavobacteriia</taxon>
        <taxon>Flavobacteriales</taxon>
        <taxon>Flavobacteriaceae</taxon>
        <taxon>Galbibacter</taxon>
    </lineage>
</organism>
<dbReference type="EMBL" id="JH651379">
    <property type="protein sequence ID" value="EIJ39914.1"/>
    <property type="molecule type" value="Genomic_DNA"/>
</dbReference>
<dbReference type="Gene3D" id="3.30.950.30">
    <property type="entry name" value="Schlafen, AAA domain"/>
    <property type="match status" value="1"/>
</dbReference>
<evidence type="ECO:0000313" key="3">
    <source>
        <dbReference type="Proteomes" id="UP000004690"/>
    </source>
</evidence>